<dbReference type="InterPro" id="IPR040047">
    <property type="entry name" value="VPS50"/>
</dbReference>
<dbReference type="InterPro" id="IPR019514">
    <property type="entry name" value="Syndetin_C"/>
</dbReference>
<organism evidence="2 3">
    <name type="scientific">Engystomops pustulosus</name>
    <name type="common">Tungara frog</name>
    <name type="synonym">Physalaemus pustulosus</name>
    <dbReference type="NCBI Taxonomy" id="76066"/>
    <lineage>
        <taxon>Eukaryota</taxon>
        <taxon>Metazoa</taxon>
        <taxon>Chordata</taxon>
        <taxon>Craniata</taxon>
        <taxon>Vertebrata</taxon>
        <taxon>Euteleostomi</taxon>
        <taxon>Amphibia</taxon>
        <taxon>Batrachia</taxon>
        <taxon>Anura</taxon>
        <taxon>Neobatrachia</taxon>
        <taxon>Hyloidea</taxon>
        <taxon>Leptodactylidae</taxon>
        <taxon>Leiuperinae</taxon>
        <taxon>Engystomops</taxon>
    </lineage>
</organism>
<dbReference type="AlphaFoldDB" id="A0AAV6ZCD2"/>
<evidence type="ECO:0000259" key="1">
    <source>
        <dbReference type="Pfam" id="PF10474"/>
    </source>
</evidence>
<gene>
    <name evidence="2" type="ORF">GDO81_029002</name>
</gene>
<name>A0AAV6ZCD2_ENGPU</name>
<dbReference type="GO" id="GO:0032456">
    <property type="term" value="P:endocytic recycling"/>
    <property type="evidence" value="ECO:0007669"/>
    <property type="project" value="InterPro"/>
</dbReference>
<dbReference type="GO" id="GO:0042147">
    <property type="term" value="P:retrograde transport, endosome to Golgi"/>
    <property type="evidence" value="ECO:0007669"/>
    <property type="project" value="InterPro"/>
</dbReference>
<dbReference type="PANTHER" id="PTHR13258">
    <property type="entry name" value="SYNDETIN"/>
    <property type="match status" value="1"/>
</dbReference>
<dbReference type="GO" id="GO:0000149">
    <property type="term" value="F:SNARE binding"/>
    <property type="evidence" value="ECO:0007669"/>
    <property type="project" value="TreeGrafter"/>
</dbReference>
<dbReference type="GO" id="GO:1990745">
    <property type="term" value="C:EARP complex"/>
    <property type="evidence" value="ECO:0007669"/>
    <property type="project" value="InterPro"/>
</dbReference>
<dbReference type="GO" id="GO:0005829">
    <property type="term" value="C:cytosol"/>
    <property type="evidence" value="ECO:0007669"/>
    <property type="project" value="GOC"/>
</dbReference>
<reference evidence="2" key="1">
    <citation type="thesis" date="2020" institute="ProQuest LLC" country="789 East Eisenhower Parkway, Ann Arbor, MI, USA">
        <title>Comparative Genomics and Chromosome Evolution.</title>
        <authorList>
            <person name="Mudd A.B."/>
        </authorList>
    </citation>
    <scope>NUCLEOTIDE SEQUENCE</scope>
    <source>
        <strain evidence="2">237g6f4</strain>
        <tissue evidence="2">Blood</tissue>
    </source>
</reference>
<dbReference type="Pfam" id="PF10474">
    <property type="entry name" value="Syndetin_C"/>
    <property type="match status" value="1"/>
</dbReference>
<evidence type="ECO:0000313" key="3">
    <source>
        <dbReference type="Proteomes" id="UP000824782"/>
    </source>
</evidence>
<evidence type="ECO:0000313" key="2">
    <source>
        <dbReference type="EMBL" id="KAG8547137.1"/>
    </source>
</evidence>
<dbReference type="PANTHER" id="PTHR13258:SF0">
    <property type="entry name" value="SYNDETIN"/>
    <property type="match status" value="1"/>
</dbReference>
<keyword evidence="3" id="KW-1185">Reference proteome</keyword>
<protein>
    <recommendedName>
        <fullName evidence="1">Syndetin C-terminal domain-containing protein</fullName>
    </recommendedName>
</protein>
<sequence length="365" mass="42059">MRSYFRTMEWHEKFDHEEPQAASDNSSASATEENNFDRNYIKKKLEHGLTRIWQVIRGGEAVLRRGKSEVLQESVRKQSVNYFKNYHSVSRETLRSRKRSDYSLNKVNAPILTNNTLNVIRLVGKYLQMMTILKPIAFDVIHCMSQLFDYYLYAVYTFFGRNDAYESTGLGLSSSRLRTTLNRIQESLIDVEVGSENVGSLAPGEERKEKVPSPHLSHMVVLTESNTLYGLSQRVVATESLVFLAEQFEFLQNHLDSVMPAAKKPFLQQFYSQTVSTASELRKPIYWIVAAKAIDYEQLLLLMTNVKWDVKEIMSQHNVYVDALLKEYSTKQLTNLVNVCLGSHINKKARQKLLAAIDDLDRPKR</sequence>
<accession>A0AAV6ZCD2</accession>
<proteinExistence type="predicted"/>
<comment type="caution">
    <text evidence="2">The sequence shown here is derived from an EMBL/GenBank/DDBJ whole genome shotgun (WGS) entry which is preliminary data.</text>
</comment>
<dbReference type="Proteomes" id="UP000824782">
    <property type="component" value="Unassembled WGS sequence"/>
</dbReference>
<dbReference type="EMBL" id="WNYA01000816">
    <property type="protein sequence ID" value="KAG8547137.1"/>
    <property type="molecule type" value="Genomic_DNA"/>
</dbReference>
<feature type="domain" description="Syndetin C-terminal" evidence="1">
    <location>
        <begin position="228"/>
        <end position="327"/>
    </location>
</feature>